<comment type="catalytic activity">
    <reaction evidence="6 8">
        <text>a hydroperoxide + [thioredoxin]-dithiol = an alcohol + [thioredoxin]-disulfide + H2O</text>
        <dbReference type="Rhea" id="RHEA:62620"/>
        <dbReference type="Rhea" id="RHEA-COMP:10698"/>
        <dbReference type="Rhea" id="RHEA-COMP:10700"/>
        <dbReference type="ChEBI" id="CHEBI:15377"/>
        <dbReference type="ChEBI" id="CHEBI:29950"/>
        <dbReference type="ChEBI" id="CHEBI:30879"/>
        <dbReference type="ChEBI" id="CHEBI:35924"/>
        <dbReference type="ChEBI" id="CHEBI:50058"/>
        <dbReference type="EC" id="1.11.1.24"/>
    </reaction>
</comment>
<dbReference type="Ensembl" id="ENSGACT00000026858.2">
    <property type="protein sequence ID" value="ENSGACP00000026806.2"/>
    <property type="gene ID" value="ENSGACG00000020286.2"/>
</dbReference>
<dbReference type="CDD" id="cd03013">
    <property type="entry name" value="PRX5_like"/>
    <property type="match status" value="1"/>
</dbReference>
<proteinExistence type="inferred from homology"/>
<evidence type="ECO:0000256" key="8">
    <source>
        <dbReference type="RuleBase" id="RU366011"/>
    </source>
</evidence>
<evidence type="ECO:0000259" key="10">
    <source>
        <dbReference type="Pfam" id="PF08534"/>
    </source>
</evidence>
<dbReference type="Bgee" id="ENSGACG00000020286">
    <property type="expression patterns" value="Expressed in diencephalon and 13 other cell types or tissues"/>
</dbReference>
<evidence type="ECO:0000313" key="12">
    <source>
        <dbReference type="Proteomes" id="UP000007635"/>
    </source>
</evidence>
<dbReference type="AlphaFoldDB" id="G3QA90"/>
<keyword evidence="12" id="KW-1185">Reference proteome</keyword>
<reference evidence="11" key="3">
    <citation type="submission" date="2025-09" db="UniProtKB">
        <authorList>
            <consortium name="Ensembl"/>
        </authorList>
    </citation>
    <scope>IDENTIFICATION</scope>
</reference>
<dbReference type="InterPro" id="IPR013740">
    <property type="entry name" value="Redoxin"/>
</dbReference>
<dbReference type="GO" id="GO:0005777">
    <property type="term" value="C:peroxisome"/>
    <property type="evidence" value="ECO:0007669"/>
    <property type="project" value="TreeGrafter"/>
</dbReference>
<evidence type="ECO:0000256" key="2">
    <source>
        <dbReference type="ARBA" id="ARBA00010505"/>
    </source>
</evidence>
<evidence type="ECO:0000256" key="3">
    <source>
        <dbReference type="ARBA" id="ARBA00022559"/>
    </source>
</evidence>
<dbReference type="STRING" id="69293.ENSGACP00000026806"/>
<dbReference type="GO" id="GO:0008379">
    <property type="term" value="F:thioredoxin peroxidase activity"/>
    <property type="evidence" value="ECO:0007669"/>
    <property type="project" value="InterPro"/>
</dbReference>
<keyword evidence="9" id="KW-0812">Transmembrane</keyword>
<dbReference type="Pfam" id="PF08534">
    <property type="entry name" value="Redoxin"/>
    <property type="match status" value="1"/>
</dbReference>
<dbReference type="InterPro" id="IPR036249">
    <property type="entry name" value="Thioredoxin-like_sf"/>
</dbReference>
<keyword evidence="5 8" id="KW-0560">Oxidoreductase</keyword>
<dbReference type="EC" id="1.11.1.24" evidence="8"/>
<keyword evidence="9" id="KW-1133">Transmembrane helix</keyword>
<keyword evidence="8" id="KW-0676">Redox-active center</keyword>
<keyword evidence="4 8" id="KW-0049">Antioxidant</keyword>
<keyword evidence="3 8" id="KW-0575">Peroxidase</keyword>
<evidence type="ECO:0000256" key="9">
    <source>
        <dbReference type="SAM" id="Phobius"/>
    </source>
</evidence>
<comment type="function">
    <text evidence="1">Thiol-specific peroxidase that catalyzes the reduction of hydrogen peroxide and organic hydroperoxides to water and alcohols, respectively. Plays a role in cell protection against oxidative stress by detoxifying peroxides and as sensor of hydrogen peroxide-mediated signaling events.</text>
</comment>
<reference evidence="11" key="2">
    <citation type="submission" date="2025-08" db="UniProtKB">
        <authorList>
            <consortium name="Ensembl"/>
        </authorList>
    </citation>
    <scope>IDENTIFICATION</scope>
</reference>
<feature type="domain" description="Redoxin" evidence="10">
    <location>
        <begin position="158"/>
        <end position="264"/>
    </location>
</feature>
<dbReference type="FunFam" id="3.40.30.10:FF:000553">
    <property type="entry name" value="Peroxiredoxin-2C"/>
    <property type="match status" value="1"/>
</dbReference>
<organism evidence="11 12">
    <name type="scientific">Gasterosteus aculeatus aculeatus</name>
    <name type="common">three-spined stickleback</name>
    <dbReference type="NCBI Taxonomy" id="481459"/>
    <lineage>
        <taxon>Eukaryota</taxon>
        <taxon>Metazoa</taxon>
        <taxon>Chordata</taxon>
        <taxon>Craniata</taxon>
        <taxon>Vertebrata</taxon>
        <taxon>Euteleostomi</taxon>
        <taxon>Actinopterygii</taxon>
        <taxon>Neopterygii</taxon>
        <taxon>Teleostei</taxon>
        <taxon>Neoteleostei</taxon>
        <taxon>Acanthomorphata</taxon>
        <taxon>Eupercaria</taxon>
        <taxon>Perciformes</taxon>
        <taxon>Cottioidei</taxon>
        <taxon>Gasterosteales</taxon>
        <taxon>Gasterosteidae</taxon>
        <taxon>Gasterosteus</taxon>
    </lineage>
</organism>
<comment type="similarity">
    <text evidence="2 8">Belongs to the peroxiredoxin family. Prx5 subfamily.</text>
</comment>
<dbReference type="GO" id="GO:0034599">
    <property type="term" value="P:cellular response to oxidative stress"/>
    <property type="evidence" value="ECO:0007669"/>
    <property type="project" value="InterPro"/>
</dbReference>
<accession>G3QA90</accession>
<dbReference type="InterPro" id="IPR037944">
    <property type="entry name" value="PRX5-like"/>
</dbReference>
<protein>
    <recommendedName>
        <fullName evidence="8">Peroxiredoxin-5</fullName>
        <ecNumber evidence="8">1.11.1.24</ecNumber>
    </recommendedName>
</protein>
<keyword evidence="9" id="KW-0472">Membrane</keyword>
<dbReference type="GO" id="GO:0045454">
    <property type="term" value="P:cell redox homeostasis"/>
    <property type="evidence" value="ECO:0007669"/>
    <property type="project" value="TreeGrafter"/>
</dbReference>
<evidence type="ECO:0000256" key="1">
    <source>
        <dbReference type="ARBA" id="ARBA00003330"/>
    </source>
</evidence>
<dbReference type="PANTHER" id="PTHR10430">
    <property type="entry name" value="PEROXIREDOXIN"/>
    <property type="match status" value="1"/>
</dbReference>
<dbReference type="OMA" id="SAWGKQH"/>
<feature type="active site" description="Cysteine sulfenic acid (-SOH) intermediate" evidence="7">
    <location>
        <position position="160"/>
    </location>
</feature>
<evidence type="ECO:0000256" key="7">
    <source>
        <dbReference type="PIRSR" id="PIRSR637944-1"/>
    </source>
</evidence>
<dbReference type="PANTHER" id="PTHR10430:SF16">
    <property type="entry name" value="PEROXIREDOXIN-5, MITOCHONDRIAL"/>
    <property type="match status" value="1"/>
</dbReference>
<sequence>IRDLAGPKSGSCVKFYADKVNVGQQWESERQTGRSTSDSANSARCWKSASRTFCEPQCFPSRAPSPDAAEPSVCYTRLPLSKCRFRLVNSSLPWRSTRGNQETRCPWISSLRGRRESSLLYLELLPLVVPRLRPLCRLFFFSFLLLCLCMISLCCISSCCFQTHLPGFVQQAQDLKSKGVQEVACISVNDAFVMAAWGKEHGSDGKVRMLADPTGAFTKAVDLLLDSDQIVQALGNKRSKRYAMLVEDGVVKKINVEPDGTGLTCSLASDVLSAL</sequence>
<reference evidence="11 12" key="1">
    <citation type="journal article" date="2021" name="G3 (Bethesda)">
        <title>Improved contiguity of the threespine stickleback genome using long-read sequencing.</title>
        <authorList>
            <person name="Nath S."/>
            <person name="Shaw D.E."/>
            <person name="White M.A."/>
        </authorList>
    </citation>
    <scope>NUCLEOTIDE SEQUENCE [LARGE SCALE GENOMIC DNA]</scope>
    <source>
        <strain evidence="11 12">Lake Benthic</strain>
    </source>
</reference>
<evidence type="ECO:0000313" key="11">
    <source>
        <dbReference type="Ensembl" id="ENSGACP00000026806.2"/>
    </source>
</evidence>
<feature type="transmembrane region" description="Helical" evidence="9">
    <location>
        <begin position="135"/>
        <end position="153"/>
    </location>
</feature>
<dbReference type="GeneTree" id="ENSGT00390000018173"/>
<dbReference type="Proteomes" id="UP000007635">
    <property type="component" value="Chromosome VII"/>
</dbReference>
<dbReference type="GO" id="GO:0042744">
    <property type="term" value="P:hydrogen peroxide catabolic process"/>
    <property type="evidence" value="ECO:0007669"/>
    <property type="project" value="TreeGrafter"/>
</dbReference>
<dbReference type="SUPFAM" id="SSF52833">
    <property type="entry name" value="Thioredoxin-like"/>
    <property type="match status" value="1"/>
</dbReference>
<dbReference type="eggNOG" id="KOG0541">
    <property type="taxonomic scope" value="Eukaryota"/>
</dbReference>
<evidence type="ECO:0000256" key="5">
    <source>
        <dbReference type="ARBA" id="ARBA00023002"/>
    </source>
</evidence>
<dbReference type="GO" id="GO:0005739">
    <property type="term" value="C:mitochondrion"/>
    <property type="evidence" value="ECO:0007669"/>
    <property type="project" value="TreeGrafter"/>
</dbReference>
<evidence type="ECO:0000256" key="6">
    <source>
        <dbReference type="ARBA" id="ARBA00049091"/>
    </source>
</evidence>
<dbReference type="InParanoid" id="G3QA90"/>
<name>G3QA90_GASAC</name>
<evidence type="ECO:0000256" key="4">
    <source>
        <dbReference type="ARBA" id="ARBA00022862"/>
    </source>
</evidence>
<dbReference type="Gene3D" id="3.40.30.10">
    <property type="entry name" value="Glutaredoxin"/>
    <property type="match status" value="1"/>
</dbReference>